<protein>
    <submittedName>
        <fullName evidence="10">Methyl-accepting chemotaxis sensory transducer</fullName>
    </submittedName>
</protein>
<accession>A0LVR3</accession>
<gene>
    <name evidence="10" type="ordered locus">Acel_1751</name>
</gene>
<dbReference type="Gene3D" id="1.10.287.950">
    <property type="entry name" value="Methyl-accepting chemotaxis protein"/>
    <property type="match status" value="1"/>
</dbReference>
<evidence type="ECO:0000256" key="6">
    <source>
        <dbReference type="SAM" id="MobiDB-lite"/>
    </source>
</evidence>
<evidence type="ECO:0000256" key="2">
    <source>
        <dbReference type="ARBA" id="ARBA00022989"/>
    </source>
</evidence>
<dbReference type="InParanoid" id="A0LVR3"/>
<comment type="similarity">
    <text evidence="4">Belongs to the methyl-accepting chemotaxis (MCP) protein family.</text>
</comment>
<sequence>MECGRVRGMDSDPGAKRCHAEVRQMLDLPIREIDCQNHPAGRSRSAGVQLGHDEMHRGRGGLGHRRVLEAFVVTFDVPLPERRRHPVDHRPRSNQFALHPLPPAFQSAHGERDVQPHSLILPPGTKVCFDAQGARRDAETASDLPTTPGAHMSSTTPASPVTGGHVSTASHPDGDASLLVVLNVPTVLGLASLLAVLGLALSGTWDGTHTAIAAIGGAGTLLALLTARHIGRRLRSDINAVASVAEALAEGDLTRQSGVDRSDGLGRLARALDRAVTTLRQDVASVSAHARTLGSASVQLNSLAAALGTSAEAVSAQATASAEAANAVTNHVQAVSTGGQQMGSSIREISVNASEATRVAGQAVAVAQSTNDMVTRLGESSSQIGQVVKVITAIAQQTNLLALNATIEAARAGEAGKGFAVVAGEVKDLAQETARATEDIARRVEAIQADTAGAVAAISEISSIIERINEIQTVIASAVEEQTATTNEMNRAVDEAATGAHEIANRIGQVAQAAQQTAGTVANTRHAAEELSRLSGELQQLVGRFRY</sequence>
<dbReference type="GO" id="GO:0016020">
    <property type="term" value="C:membrane"/>
    <property type="evidence" value="ECO:0007669"/>
    <property type="project" value="InterPro"/>
</dbReference>
<reference evidence="10 11" key="1">
    <citation type="journal article" date="2009" name="Genome Res.">
        <title>Complete genome of the cellulolytic thermophile Acidothermus cellulolyticus 11B provides insights into its ecophysiological and evolutionary adaptations.</title>
        <authorList>
            <person name="Barabote R.D."/>
            <person name="Xie G."/>
            <person name="Leu D.H."/>
            <person name="Normand P."/>
            <person name="Necsulea A."/>
            <person name="Daubin V."/>
            <person name="Medigue C."/>
            <person name="Adney W.S."/>
            <person name="Xu X.C."/>
            <person name="Lapidus A."/>
            <person name="Parales R.E."/>
            <person name="Detter C."/>
            <person name="Pujic P."/>
            <person name="Bruce D."/>
            <person name="Lavire C."/>
            <person name="Challacombe J.F."/>
            <person name="Brettin T.S."/>
            <person name="Berry A.M."/>
        </authorList>
    </citation>
    <scope>NUCLEOTIDE SEQUENCE [LARGE SCALE GENOMIC DNA]</scope>
    <source>
        <strain evidence="11">ATCC 43068 / DSM 8971 / 11B</strain>
    </source>
</reference>
<dbReference type="PROSITE" id="PS50111">
    <property type="entry name" value="CHEMOTAXIS_TRANSDUC_2"/>
    <property type="match status" value="1"/>
</dbReference>
<evidence type="ECO:0000313" key="10">
    <source>
        <dbReference type="EMBL" id="ABK53523.1"/>
    </source>
</evidence>
<dbReference type="CDD" id="cd06225">
    <property type="entry name" value="HAMP"/>
    <property type="match status" value="1"/>
</dbReference>
<keyword evidence="1 7" id="KW-0812">Transmembrane</keyword>
<evidence type="ECO:0000256" key="4">
    <source>
        <dbReference type="ARBA" id="ARBA00029447"/>
    </source>
</evidence>
<evidence type="ECO:0000313" key="11">
    <source>
        <dbReference type="Proteomes" id="UP000008221"/>
    </source>
</evidence>
<dbReference type="InterPro" id="IPR004089">
    <property type="entry name" value="MCPsignal_dom"/>
</dbReference>
<evidence type="ECO:0000256" key="1">
    <source>
        <dbReference type="ARBA" id="ARBA00022692"/>
    </source>
</evidence>
<dbReference type="HOGENOM" id="CLU_497513_0_0_11"/>
<dbReference type="SMART" id="SM00304">
    <property type="entry name" value="HAMP"/>
    <property type="match status" value="1"/>
</dbReference>
<dbReference type="GO" id="GO:0007165">
    <property type="term" value="P:signal transduction"/>
    <property type="evidence" value="ECO:0007669"/>
    <property type="project" value="UniProtKB-KW"/>
</dbReference>
<dbReference type="STRING" id="351607.Acel_1751"/>
<evidence type="ECO:0000259" key="9">
    <source>
        <dbReference type="PROSITE" id="PS50885"/>
    </source>
</evidence>
<dbReference type="KEGG" id="ace:Acel_1751"/>
<dbReference type="SMART" id="SM00283">
    <property type="entry name" value="MA"/>
    <property type="match status" value="1"/>
</dbReference>
<keyword evidence="11" id="KW-1185">Reference proteome</keyword>
<dbReference type="PANTHER" id="PTHR32089">
    <property type="entry name" value="METHYL-ACCEPTING CHEMOTAXIS PROTEIN MCPB"/>
    <property type="match status" value="1"/>
</dbReference>
<feature type="domain" description="Methyl-accepting transducer" evidence="8">
    <location>
        <begin position="296"/>
        <end position="532"/>
    </location>
</feature>
<dbReference type="PROSITE" id="PS50885">
    <property type="entry name" value="HAMP"/>
    <property type="match status" value="1"/>
</dbReference>
<dbReference type="AlphaFoldDB" id="A0LVR3"/>
<dbReference type="eggNOG" id="COG0840">
    <property type="taxonomic scope" value="Bacteria"/>
</dbReference>
<dbReference type="Pfam" id="PF00672">
    <property type="entry name" value="HAMP"/>
    <property type="match status" value="1"/>
</dbReference>
<feature type="region of interest" description="Disordered" evidence="6">
    <location>
        <begin position="134"/>
        <end position="167"/>
    </location>
</feature>
<organism evidence="10 11">
    <name type="scientific">Acidothermus cellulolyticus (strain ATCC 43068 / DSM 8971 / 11B)</name>
    <dbReference type="NCBI Taxonomy" id="351607"/>
    <lineage>
        <taxon>Bacteria</taxon>
        <taxon>Bacillati</taxon>
        <taxon>Actinomycetota</taxon>
        <taxon>Actinomycetes</taxon>
        <taxon>Acidothermales</taxon>
        <taxon>Acidothermaceae</taxon>
        <taxon>Acidothermus</taxon>
    </lineage>
</organism>
<proteinExistence type="inferred from homology"/>
<evidence type="ECO:0000256" key="5">
    <source>
        <dbReference type="PROSITE-ProRule" id="PRU00284"/>
    </source>
</evidence>
<dbReference type="Proteomes" id="UP000008221">
    <property type="component" value="Chromosome"/>
</dbReference>
<dbReference type="PANTHER" id="PTHR32089:SF112">
    <property type="entry name" value="LYSOZYME-LIKE PROTEIN-RELATED"/>
    <property type="match status" value="1"/>
</dbReference>
<dbReference type="EMBL" id="CP000481">
    <property type="protein sequence ID" value="ABK53523.1"/>
    <property type="molecule type" value="Genomic_DNA"/>
</dbReference>
<keyword evidence="2 7" id="KW-1133">Transmembrane helix</keyword>
<feature type="transmembrane region" description="Helical" evidence="7">
    <location>
        <begin position="207"/>
        <end position="227"/>
    </location>
</feature>
<keyword evidence="7" id="KW-0472">Membrane</keyword>
<evidence type="ECO:0000256" key="7">
    <source>
        <dbReference type="SAM" id="Phobius"/>
    </source>
</evidence>
<feature type="transmembrane region" description="Helical" evidence="7">
    <location>
        <begin position="178"/>
        <end position="201"/>
    </location>
</feature>
<keyword evidence="3 5" id="KW-0807">Transducer</keyword>
<evidence type="ECO:0000256" key="3">
    <source>
        <dbReference type="ARBA" id="ARBA00023224"/>
    </source>
</evidence>
<evidence type="ECO:0000259" key="8">
    <source>
        <dbReference type="PROSITE" id="PS50111"/>
    </source>
</evidence>
<feature type="compositionally biased region" description="Polar residues" evidence="6">
    <location>
        <begin position="152"/>
        <end position="167"/>
    </location>
</feature>
<dbReference type="SUPFAM" id="SSF58104">
    <property type="entry name" value="Methyl-accepting chemotaxis protein (MCP) signaling domain"/>
    <property type="match status" value="1"/>
</dbReference>
<feature type="domain" description="HAMP" evidence="9">
    <location>
        <begin position="232"/>
        <end position="284"/>
    </location>
</feature>
<name>A0LVR3_ACIC1</name>
<dbReference type="InterPro" id="IPR003660">
    <property type="entry name" value="HAMP_dom"/>
</dbReference>
<dbReference type="Pfam" id="PF00015">
    <property type="entry name" value="MCPsignal"/>
    <property type="match status" value="1"/>
</dbReference>